<dbReference type="InterPro" id="IPR036603">
    <property type="entry name" value="RBP11-like"/>
</dbReference>
<evidence type="ECO:0000256" key="7">
    <source>
        <dbReference type="ARBA" id="ARBA00023163"/>
    </source>
</evidence>
<keyword evidence="4 11" id="KW-0240">DNA-directed RNA polymerase</keyword>
<evidence type="ECO:0000256" key="1">
    <source>
        <dbReference type="ARBA" id="ARBA00007123"/>
    </source>
</evidence>
<evidence type="ECO:0000256" key="4">
    <source>
        <dbReference type="ARBA" id="ARBA00022478"/>
    </source>
</evidence>
<reference evidence="14 15" key="1">
    <citation type="submission" date="2010-12" db="EMBL/GenBank/DDBJ databases">
        <title>Complete sequence of Desulfurispirillum indicum S5.</title>
        <authorList>
            <consortium name="US DOE Joint Genome Institute"/>
            <person name="Lucas S."/>
            <person name="Copeland A."/>
            <person name="Lapidus A."/>
            <person name="Cheng J.-F."/>
            <person name="Goodwin L."/>
            <person name="Pitluck S."/>
            <person name="Chertkov O."/>
            <person name="Held B."/>
            <person name="Detter J.C."/>
            <person name="Han C."/>
            <person name="Tapia R."/>
            <person name="Land M."/>
            <person name="Hauser L."/>
            <person name="Kyrpides N."/>
            <person name="Ivanova N."/>
            <person name="Mikhailova N."/>
            <person name="Haggblom M."/>
            <person name="Rauschenbach I."/>
            <person name="Bini E."/>
            <person name="Woyke T."/>
        </authorList>
    </citation>
    <scope>NUCLEOTIDE SEQUENCE [LARGE SCALE GENOMIC DNA]</scope>
    <source>
        <strain evidence="15">ATCC BAA-1389 / DSM 22839 / S5</strain>
    </source>
</reference>
<dbReference type="InterPro" id="IPR011773">
    <property type="entry name" value="DNA-dir_RpoA"/>
</dbReference>
<dbReference type="RefSeq" id="WP_013505004.1">
    <property type="nucleotide sequence ID" value="NC_014836.1"/>
</dbReference>
<keyword evidence="15" id="KW-1185">Reference proteome</keyword>
<evidence type="ECO:0000256" key="6">
    <source>
        <dbReference type="ARBA" id="ARBA00022695"/>
    </source>
</evidence>
<dbReference type="SUPFAM" id="SSF56553">
    <property type="entry name" value="Insert subdomain of RNA polymerase alpha subunit"/>
    <property type="match status" value="1"/>
</dbReference>
<dbReference type="Proteomes" id="UP000002572">
    <property type="component" value="Chromosome"/>
</dbReference>
<dbReference type="GO" id="GO:0046983">
    <property type="term" value="F:protein dimerization activity"/>
    <property type="evidence" value="ECO:0007669"/>
    <property type="project" value="InterPro"/>
</dbReference>
<protein>
    <recommendedName>
        <fullName evidence="3 11">DNA-directed RNA polymerase subunit alpha</fullName>
        <shortName evidence="11">RNAP subunit alpha</shortName>
        <ecNumber evidence="2 11">2.7.7.6</ecNumber>
    </recommendedName>
    <alternativeName>
        <fullName evidence="9 11">RNA polymerase subunit alpha</fullName>
    </alternativeName>
    <alternativeName>
        <fullName evidence="8 11">Transcriptase subunit alpha</fullName>
    </alternativeName>
</protein>
<comment type="domain">
    <text evidence="11">The N-terminal domain is essential for RNAP assembly and basal transcription, whereas the C-terminal domain is involved in interaction with transcriptional regulators and with upstream promoter elements.</text>
</comment>
<evidence type="ECO:0000256" key="9">
    <source>
        <dbReference type="ARBA" id="ARBA00033070"/>
    </source>
</evidence>
<comment type="function">
    <text evidence="11">DNA-dependent RNA polymerase catalyzes the transcription of DNA into RNA using the four ribonucleoside triphosphates as substrates.</text>
</comment>
<gene>
    <name evidence="11" type="primary">rpoA</name>
    <name evidence="14" type="ordered locus">Selin_0359</name>
</gene>
<evidence type="ECO:0000256" key="3">
    <source>
        <dbReference type="ARBA" id="ARBA00015972"/>
    </source>
</evidence>
<dbReference type="InterPro" id="IPR011260">
    <property type="entry name" value="RNAP_asu_C"/>
</dbReference>
<dbReference type="KEGG" id="din:Selin_0359"/>
<dbReference type="CDD" id="cd06928">
    <property type="entry name" value="RNAP_alpha_NTD"/>
    <property type="match status" value="1"/>
</dbReference>
<feature type="region of interest" description="Disordered" evidence="12">
    <location>
        <begin position="330"/>
        <end position="354"/>
    </location>
</feature>
<dbReference type="GO" id="GO:0006351">
    <property type="term" value="P:DNA-templated transcription"/>
    <property type="evidence" value="ECO:0007669"/>
    <property type="project" value="UniProtKB-UniRule"/>
</dbReference>
<proteinExistence type="inferred from homology"/>
<accession>E6W737</accession>
<feature type="region of interest" description="Alpha N-terminal domain (alpha-NTD)" evidence="11">
    <location>
        <begin position="1"/>
        <end position="234"/>
    </location>
</feature>
<comment type="subunit">
    <text evidence="11">Homodimer. The RNAP catalytic core consists of 2 alpha, 1 beta, 1 beta' and 1 omega subunit. When a sigma factor is associated with the core the holoenzyme is formed, which can initiate transcription.</text>
</comment>
<dbReference type="AlphaFoldDB" id="E6W737"/>
<evidence type="ECO:0000259" key="13">
    <source>
        <dbReference type="SMART" id="SM00662"/>
    </source>
</evidence>
<feature type="domain" description="DNA-directed RNA polymerase RpoA/D/Rpb3-type" evidence="13">
    <location>
        <begin position="25"/>
        <end position="233"/>
    </location>
</feature>
<keyword evidence="5 11" id="KW-0808">Transferase</keyword>
<dbReference type="Pfam" id="PF01193">
    <property type="entry name" value="RNA_pol_L"/>
    <property type="match status" value="1"/>
</dbReference>
<keyword evidence="6 11" id="KW-0548">Nucleotidyltransferase</keyword>
<evidence type="ECO:0000256" key="2">
    <source>
        <dbReference type="ARBA" id="ARBA00012418"/>
    </source>
</evidence>
<evidence type="ECO:0000256" key="12">
    <source>
        <dbReference type="SAM" id="MobiDB-lite"/>
    </source>
</evidence>
<keyword evidence="7 11" id="KW-0804">Transcription</keyword>
<dbReference type="HOGENOM" id="CLU_053084_0_1_0"/>
<dbReference type="HAMAP" id="MF_00059">
    <property type="entry name" value="RNApol_bact_RpoA"/>
    <property type="match status" value="1"/>
</dbReference>
<dbReference type="FunFam" id="2.170.120.12:FF:000001">
    <property type="entry name" value="DNA-directed RNA polymerase subunit alpha"/>
    <property type="match status" value="1"/>
</dbReference>
<dbReference type="FunCoup" id="E6W737">
    <property type="interactions" value="480"/>
</dbReference>
<dbReference type="GO" id="GO:0000428">
    <property type="term" value="C:DNA-directed RNA polymerase complex"/>
    <property type="evidence" value="ECO:0007669"/>
    <property type="project" value="UniProtKB-KW"/>
</dbReference>
<comment type="similarity">
    <text evidence="1 11">Belongs to the RNA polymerase alpha chain family.</text>
</comment>
<dbReference type="GO" id="GO:0003677">
    <property type="term" value="F:DNA binding"/>
    <property type="evidence" value="ECO:0007669"/>
    <property type="project" value="UniProtKB-UniRule"/>
</dbReference>
<dbReference type="SUPFAM" id="SSF55257">
    <property type="entry name" value="RBP11-like subunits of RNA polymerase"/>
    <property type="match status" value="1"/>
</dbReference>
<evidence type="ECO:0000313" key="14">
    <source>
        <dbReference type="EMBL" id="ADU65115.1"/>
    </source>
</evidence>
<dbReference type="GO" id="GO:0003899">
    <property type="term" value="F:DNA-directed RNA polymerase activity"/>
    <property type="evidence" value="ECO:0007669"/>
    <property type="project" value="UniProtKB-UniRule"/>
</dbReference>
<dbReference type="Pfam" id="PF03118">
    <property type="entry name" value="RNA_pol_A_CTD"/>
    <property type="match status" value="1"/>
</dbReference>
<evidence type="ECO:0000256" key="8">
    <source>
        <dbReference type="ARBA" id="ARBA00032524"/>
    </source>
</evidence>
<comment type="catalytic activity">
    <reaction evidence="10 11">
        <text>RNA(n) + a ribonucleoside 5'-triphosphate = RNA(n+1) + diphosphate</text>
        <dbReference type="Rhea" id="RHEA:21248"/>
        <dbReference type="Rhea" id="RHEA-COMP:14527"/>
        <dbReference type="Rhea" id="RHEA-COMP:17342"/>
        <dbReference type="ChEBI" id="CHEBI:33019"/>
        <dbReference type="ChEBI" id="CHEBI:61557"/>
        <dbReference type="ChEBI" id="CHEBI:140395"/>
        <dbReference type="EC" id="2.7.7.6"/>
    </reaction>
</comment>
<dbReference type="NCBIfam" id="NF003513">
    <property type="entry name" value="PRK05182.1-2"/>
    <property type="match status" value="1"/>
</dbReference>
<dbReference type="Gene3D" id="2.170.120.12">
    <property type="entry name" value="DNA-directed RNA polymerase, insert domain"/>
    <property type="match status" value="1"/>
</dbReference>
<evidence type="ECO:0000256" key="11">
    <source>
        <dbReference type="HAMAP-Rule" id="MF_00059"/>
    </source>
</evidence>
<evidence type="ECO:0000256" key="5">
    <source>
        <dbReference type="ARBA" id="ARBA00022679"/>
    </source>
</evidence>
<sequence>MMMNWNEVIRPRALVCDTKTATDSYGKFIAEPLERGFGITLGNALRRVLLSSLEGAAVTAIRIDNVLHEFSTVSGVVEDVTDIILNVKQLRFKLLSPGEKVLTLKASSVGPVTAASLECPPDVKVLNSDCVIATLGREDAELNMELRVDIGRAYRLAEENKKADDVIDMIPVDSLFNPVVKVNYTVEQARVVQDTNFDKLILEVWTDGSVKPEDAVAFAAKIIKDQLAIFINFEDVEEPVALESVEDGSEELFALLSKSVEELELSVRSYNCLNNIDIRTIADLVARSENELLKTKNFGKKSLLEIKEILKEMNLTLGMDLDALGYQPVVAAESGDEQDSDDETVEETEESTRG</sequence>
<dbReference type="STRING" id="653733.Selin_0359"/>
<dbReference type="InterPro" id="IPR011262">
    <property type="entry name" value="DNA-dir_RNA_pol_insert"/>
</dbReference>
<dbReference type="GO" id="GO:0005737">
    <property type="term" value="C:cytoplasm"/>
    <property type="evidence" value="ECO:0007669"/>
    <property type="project" value="UniProtKB-ARBA"/>
</dbReference>
<dbReference type="SUPFAM" id="SSF47789">
    <property type="entry name" value="C-terminal domain of RNA polymerase alpha subunit"/>
    <property type="match status" value="1"/>
</dbReference>
<feature type="compositionally biased region" description="Acidic residues" evidence="12">
    <location>
        <begin position="334"/>
        <end position="354"/>
    </location>
</feature>
<dbReference type="SMART" id="SM00662">
    <property type="entry name" value="RPOLD"/>
    <property type="match status" value="1"/>
</dbReference>
<dbReference type="Pfam" id="PF01000">
    <property type="entry name" value="RNA_pol_A_bac"/>
    <property type="match status" value="1"/>
</dbReference>
<evidence type="ECO:0000313" key="15">
    <source>
        <dbReference type="Proteomes" id="UP000002572"/>
    </source>
</evidence>
<dbReference type="NCBIfam" id="NF003519">
    <property type="entry name" value="PRK05182.2-5"/>
    <property type="match status" value="1"/>
</dbReference>
<name>E6W737_DESIS</name>
<dbReference type="InParanoid" id="E6W737"/>
<dbReference type="EMBL" id="CP002432">
    <property type="protein sequence ID" value="ADU65115.1"/>
    <property type="molecule type" value="Genomic_DNA"/>
</dbReference>
<dbReference type="NCBIfam" id="TIGR02027">
    <property type="entry name" value="rpoA"/>
    <property type="match status" value="1"/>
</dbReference>
<dbReference type="InterPro" id="IPR036643">
    <property type="entry name" value="RNApol_insert_sf"/>
</dbReference>
<organism evidence="14 15">
    <name type="scientific">Desulfurispirillum indicum (strain ATCC BAA-1389 / DSM 22839 / S5)</name>
    <dbReference type="NCBI Taxonomy" id="653733"/>
    <lineage>
        <taxon>Bacteria</taxon>
        <taxon>Pseudomonadati</taxon>
        <taxon>Chrysiogenota</taxon>
        <taxon>Chrysiogenia</taxon>
        <taxon>Chrysiogenales</taxon>
        <taxon>Chrysiogenaceae</taxon>
        <taxon>Desulfurispirillum</taxon>
    </lineage>
</organism>
<dbReference type="EC" id="2.7.7.6" evidence="2 11"/>
<dbReference type="InterPro" id="IPR011263">
    <property type="entry name" value="DNA-dir_RNA_pol_RpoA/D/Rpb3"/>
</dbReference>
<dbReference type="Gene3D" id="1.10.150.20">
    <property type="entry name" value="5' to 3' exonuclease, C-terminal subdomain"/>
    <property type="match status" value="1"/>
</dbReference>
<evidence type="ECO:0000256" key="10">
    <source>
        <dbReference type="ARBA" id="ARBA00048552"/>
    </source>
</evidence>
<dbReference type="OrthoDB" id="9805706at2"/>
<dbReference type="Gene3D" id="3.30.1360.10">
    <property type="entry name" value="RNA polymerase, RBP11-like subunit"/>
    <property type="match status" value="1"/>
</dbReference>
<feature type="region of interest" description="Alpha C-terminal domain (alpha-CTD)" evidence="11">
    <location>
        <begin position="255"/>
        <end position="354"/>
    </location>
</feature>
<dbReference type="eggNOG" id="COG0202">
    <property type="taxonomic scope" value="Bacteria"/>
</dbReference>